<accession>A0AAD5HAE2</accession>
<proteinExistence type="predicted"/>
<keyword evidence="1" id="KW-0812">Transmembrane</keyword>
<dbReference type="RefSeq" id="XP_051441816.1">
    <property type="nucleotide sequence ID" value="XM_051591295.1"/>
</dbReference>
<dbReference type="EMBL" id="MU620949">
    <property type="protein sequence ID" value="KAI8576812.1"/>
    <property type="molecule type" value="Genomic_DNA"/>
</dbReference>
<sequence length="63" mass="7283">MRYKVCDLASVQHSFTASIDPTQILYACATWFIYISFFLYSSQEISPAQPKTPPEEYREVGKE</sequence>
<protein>
    <submittedName>
        <fullName evidence="2">Uncharacterized protein</fullName>
    </submittedName>
</protein>
<reference evidence="2" key="2">
    <citation type="journal article" date="2022" name="Proc. Natl. Acad. Sci. U.S.A.">
        <title>Diploid-dominant life cycles characterize the early evolution of Fungi.</title>
        <authorList>
            <person name="Amses K.R."/>
            <person name="Simmons D.R."/>
            <person name="Longcore J.E."/>
            <person name="Mondo S.J."/>
            <person name="Seto K."/>
            <person name="Jeronimo G.H."/>
            <person name="Bonds A.E."/>
            <person name="Quandt C.A."/>
            <person name="Davis W.J."/>
            <person name="Chang Y."/>
            <person name="Federici B.A."/>
            <person name="Kuo A."/>
            <person name="LaButti K."/>
            <person name="Pangilinan J."/>
            <person name="Andreopoulos W."/>
            <person name="Tritt A."/>
            <person name="Riley R."/>
            <person name="Hundley H."/>
            <person name="Johnson J."/>
            <person name="Lipzen A."/>
            <person name="Barry K."/>
            <person name="Lang B.F."/>
            <person name="Cuomo C.A."/>
            <person name="Buchler N.E."/>
            <person name="Grigoriev I.V."/>
            <person name="Spatafora J.W."/>
            <person name="Stajich J.E."/>
            <person name="James T.Y."/>
        </authorList>
    </citation>
    <scope>NUCLEOTIDE SEQUENCE</scope>
    <source>
        <strain evidence="2">AG</strain>
    </source>
</reference>
<organism evidence="2 3">
    <name type="scientific">Umbelopsis ramanniana AG</name>
    <dbReference type="NCBI Taxonomy" id="1314678"/>
    <lineage>
        <taxon>Eukaryota</taxon>
        <taxon>Fungi</taxon>
        <taxon>Fungi incertae sedis</taxon>
        <taxon>Mucoromycota</taxon>
        <taxon>Mucoromycotina</taxon>
        <taxon>Umbelopsidomycetes</taxon>
        <taxon>Umbelopsidales</taxon>
        <taxon>Umbelopsidaceae</taxon>
        <taxon>Umbelopsis</taxon>
    </lineage>
</organism>
<dbReference type="Proteomes" id="UP001206595">
    <property type="component" value="Unassembled WGS sequence"/>
</dbReference>
<gene>
    <name evidence="2" type="ORF">K450DRAFT_255099</name>
</gene>
<keyword evidence="3" id="KW-1185">Reference proteome</keyword>
<keyword evidence="1" id="KW-0472">Membrane</keyword>
<dbReference type="GeneID" id="75916638"/>
<evidence type="ECO:0000313" key="3">
    <source>
        <dbReference type="Proteomes" id="UP001206595"/>
    </source>
</evidence>
<reference evidence="2" key="1">
    <citation type="submission" date="2021-06" db="EMBL/GenBank/DDBJ databases">
        <authorList>
            <consortium name="DOE Joint Genome Institute"/>
            <person name="Mondo S.J."/>
            <person name="Amses K.R."/>
            <person name="Simmons D.R."/>
            <person name="Longcore J.E."/>
            <person name="Seto K."/>
            <person name="Alves G.H."/>
            <person name="Bonds A.E."/>
            <person name="Quandt C.A."/>
            <person name="Davis W.J."/>
            <person name="Chang Y."/>
            <person name="Letcher P.M."/>
            <person name="Powell M.J."/>
            <person name="Kuo A."/>
            <person name="Labutti K."/>
            <person name="Pangilinan J."/>
            <person name="Andreopoulos W."/>
            <person name="Tritt A."/>
            <person name="Riley R."/>
            <person name="Hundley H."/>
            <person name="Johnson J."/>
            <person name="Lipzen A."/>
            <person name="Barry K."/>
            <person name="Berbee M.L."/>
            <person name="Buchler N.E."/>
            <person name="Grigoriev I.V."/>
            <person name="Spatafora J.W."/>
            <person name="Stajich J.E."/>
            <person name="James T.Y."/>
        </authorList>
    </citation>
    <scope>NUCLEOTIDE SEQUENCE</scope>
    <source>
        <strain evidence="2">AG</strain>
    </source>
</reference>
<evidence type="ECO:0000313" key="2">
    <source>
        <dbReference type="EMBL" id="KAI8576812.1"/>
    </source>
</evidence>
<name>A0AAD5HAE2_UMBRA</name>
<evidence type="ECO:0000256" key="1">
    <source>
        <dbReference type="SAM" id="Phobius"/>
    </source>
</evidence>
<dbReference type="AlphaFoldDB" id="A0AAD5HAE2"/>
<feature type="transmembrane region" description="Helical" evidence="1">
    <location>
        <begin position="24"/>
        <end position="41"/>
    </location>
</feature>
<comment type="caution">
    <text evidence="2">The sequence shown here is derived from an EMBL/GenBank/DDBJ whole genome shotgun (WGS) entry which is preliminary data.</text>
</comment>
<keyword evidence="1" id="KW-1133">Transmembrane helix</keyword>